<protein>
    <submittedName>
        <fullName evidence="2">Sodium:pantothenate symporter</fullName>
    </submittedName>
</protein>
<dbReference type="Proteomes" id="UP000050996">
    <property type="component" value="Unassembled WGS sequence"/>
</dbReference>
<keyword evidence="1" id="KW-0472">Membrane</keyword>
<reference evidence="2 3" key="1">
    <citation type="submission" date="2015-09" db="EMBL/GenBank/DDBJ databases">
        <title>Genome sequencing project for genomic taxonomy and phylogenomics of Bacillus-like bacteria.</title>
        <authorList>
            <person name="Liu B."/>
            <person name="Wang J."/>
            <person name="Zhu Y."/>
            <person name="Liu G."/>
            <person name="Chen Q."/>
            <person name="Chen Z."/>
            <person name="Lan J."/>
            <person name="Che J."/>
            <person name="Ge C."/>
            <person name="Shi H."/>
            <person name="Pan Z."/>
            <person name="Liu X."/>
        </authorList>
    </citation>
    <scope>NUCLEOTIDE SEQUENCE [LARGE SCALE GENOMIC DNA]</scope>
    <source>
        <strain evidence="2 3">FJAT-18043</strain>
    </source>
</reference>
<dbReference type="Pfam" id="PF06196">
    <property type="entry name" value="DUF997"/>
    <property type="match status" value="1"/>
</dbReference>
<accession>A0A0Q3T3E8</accession>
<dbReference type="RefSeq" id="WP_053479086.1">
    <property type="nucleotide sequence ID" value="NZ_CP041305.1"/>
</dbReference>
<feature type="transmembrane region" description="Helical" evidence="1">
    <location>
        <begin position="20"/>
        <end position="38"/>
    </location>
</feature>
<dbReference type="AlphaFoldDB" id="A0A0Q3T3E8"/>
<keyword evidence="1" id="KW-0812">Transmembrane</keyword>
<keyword evidence="1" id="KW-1133">Transmembrane helix</keyword>
<dbReference type="STRING" id="1637975.AN957_04550"/>
<dbReference type="InterPro" id="IPR010398">
    <property type="entry name" value="DUF997"/>
</dbReference>
<organism evidence="2 3">
    <name type="scientific">Cytobacillus solani</name>
    <dbReference type="NCBI Taxonomy" id="1637975"/>
    <lineage>
        <taxon>Bacteria</taxon>
        <taxon>Bacillati</taxon>
        <taxon>Bacillota</taxon>
        <taxon>Bacilli</taxon>
        <taxon>Bacillales</taxon>
        <taxon>Bacillaceae</taxon>
        <taxon>Cytobacillus</taxon>
    </lineage>
</organism>
<dbReference type="PANTHER" id="PTHR39174">
    <property type="entry name" value="INNER MEMBRANE PROTEIN-RELATED"/>
    <property type="match status" value="1"/>
</dbReference>
<dbReference type="PATRIC" id="fig|1637975.4.peg.594"/>
<evidence type="ECO:0000256" key="1">
    <source>
        <dbReference type="SAM" id="Phobius"/>
    </source>
</evidence>
<keyword evidence="3" id="KW-1185">Reference proteome</keyword>
<dbReference type="PANTHER" id="PTHR39174:SF1">
    <property type="entry name" value="INNER MEMBRANE PROTEIN"/>
    <property type="match status" value="1"/>
</dbReference>
<evidence type="ECO:0000313" key="3">
    <source>
        <dbReference type="Proteomes" id="UP000050996"/>
    </source>
</evidence>
<evidence type="ECO:0000313" key="2">
    <source>
        <dbReference type="EMBL" id="KQL17949.1"/>
    </source>
</evidence>
<comment type="caution">
    <text evidence="2">The sequence shown here is derived from an EMBL/GenBank/DDBJ whole genome shotgun (WGS) entry which is preliminary data.</text>
</comment>
<name>A0A0Q3T3E8_9BACI</name>
<dbReference type="EMBL" id="LJIX01000006">
    <property type="protein sequence ID" value="KQL17949.1"/>
    <property type="molecule type" value="Genomic_DNA"/>
</dbReference>
<gene>
    <name evidence="2" type="ORF">AN957_04550</name>
</gene>
<proteinExistence type="predicted"/>
<sequence length="98" mass="11125">MDINKQRKDPRFKIAVKEAWIGIGLVLFNFAWWFGFAYGPLGSGSVESYHFIFGLPAWFFYSCVAGFIVMSVLVVLAVKLFFKEVSFDDEAEGEAEPK</sequence>
<feature type="transmembrane region" description="Helical" evidence="1">
    <location>
        <begin position="58"/>
        <end position="82"/>
    </location>
</feature>